<dbReference type="OrthoDB" id="9997739at2759"/>
<dbReference type="Gene3D" id="3.30.710.10">
    <property type="entry name" value="Potassium Channel Kv1.1, Chain A"/>
    <property type="match status" value="1"/>
</dbReference>
<accession>A0A9P9H0L4</accession>
<dbReference type="CDD" id="cd18186">
    <property type="entry name" value="BTB_POZ_ZBTB_KLHL-like"/>
    <property type="match status" value="1"/>
</dbReference>
<evidence type="ECO:0000259" key="1">
    <source>
        <dbReference type="PROSITE" id="PS50097"/>
    </source>
</evidence>
<dbReference type="Pfam" id="PF00651">
    <property type="entry name" value="BTB"/>
    <property type="match status" value="1"/>
</dbReference>
<dbReference type="EMBL" id="JAGTJS010000014">
    <property type="protein sequence ID" value="KAH7248297.1"/>
    <property type="molecule type" value="Genomic_DNA"/>
</dbReference>
<name>A0A9P9H0L4_FUSSL</name>
<gene>
    <name evidence="2" type="ORF">B0J15DRAFT_498294</name>
</gene>
<evidence type="ECO:0000313" key="3">
    <source>
        <dbReference type="Proteomes" id="UP000736672"/>
    </source>
</evidence>
<protein>
    <recommendedName>
        <fullName evidence="1">BTB domain-containing protein</fullName>
    </recommendedName>
</protein>
<feature type="domain" description="BTB" evidence="1">
    <location>
        <begin position="18"/>
        <end position="87"/>
    </location>
</feature>
<dbReference type="PROSITE" id="PS50097">
    <property type="entry name" value="BTB"/>
    <property type="match status" value="1"/>
</dbReference>
<dbReference type="SUPFAM" id="SSF54695">
    <property type="entry name" value="POZ domain"/>
    <property type="match status" value="1"/>
</dbReference>
<dbReference type="Proteomes" id="UP000736672">
    <property type="component" value="Unassembled WGS sequence"/>
</dbReference>
<evidence type="ECO:0000313" key="2">
    <source>
        <dbReference type="EMBL" id="KAH7248297.1"/>
    </source>
</evidence>
<organism evidence="2 3">
    <name type="scientific">Fusarium solani</name>
    <name type="common">Filamentous fungus</name>
    <dbReference type="NCBI Taxonomy" id="169388"/>
    <lineage>
        <taxon>Eukaryota</taxon>
        <taxon>Fungi</taxon>
        <taxon>Dikarya</taxon>
        <taxon>Ascomycota</taxon>
        <taxon>Pezizomycotina</taxon>
        <taxon>Sordariomycetes</taxon>
        <taxon>Hypocreomycetidae</taxon>
        <taxon>Hypocreales</taxon>
        <taxon>Nectriaceae</taxon>
        <taxon>Fusarium</taxon>
        <taxon>Fusarium solani species complex</taxon>
    </lineage>
</organism>
<dbReference type="InterPro" id="IPR011333">
    <property type="entry name" value="SKP1/BTB/POZ_sf"/>
</dbReference>
<dbReference type="InterPro" id="IPR000210">
    <property type="entry name" value="BTB/POZ_dom"/>
</dbReference>
<comment type="caution">
    <text evidence="2">The sequence shown here is derived from an EMBL/GenBank/DDBJ whole genome shotgun (WGS) entry which is preliminary data.</text>
</comment>
<dbReference type="PANTHER" id="PTHR47843">
    <property type="entry name" value="BTB DOMAIN-CONTAINING PROTEIN-RELATED"/>
    <property type="match status" value="1"/>
</dbReference>
<dbReference type="AlphaFoldDB" id="A0A9P9H0L4"/>
<proteinExistence type="predicted"/>
<keyword evidence="3" id="KW-1185">Reference proteome</keyword>
<reference evidence="2" key="1">
    <citation type="journal article" date="2021" name="Nat. Commun.">
        <title>Genetic determinants of endophytism in the Arabidopsis root mycobiome.</title>
        <authorList>
            <person name="Mesny F."/>
            <person name="Miyauchi S."/>
            <person name="Thiergart T."/>
            <person name="Pickel B."/>
            <person name="Atanasova L."/>
            <person name="Karlsson M."/>
            <person name="Huettel B."/>
            <person name="Barry K.W."/>
            <person name="Haridas S."/>
            <person name="Chen C."/>
            <person name="Bauer D."/>
            <person name="Andreopoulos W."/>
            <person name="Pangilinan J."/>
            <person name="LaButti K."/>
            <person name="Riley R."/>
            <person name="Lipzen A."/>
            <person name="Clum A."/>
            <person name="Drula E."/>
            <person name="Henrissat B."/>
            <person name="Kohler A."/>
            <person name="Grigoriev I.V."/>
            <person name="Martin F.M."/>
            <person name="Hacquard S."/>
        </authorList>
    </citation>
    <scope>NUCLEOTIDE SEQUENCE</scope>
    <source>
        <strain evidence="2">FSSC 5 MPI-SDFR-AT-0091</strain>
    </source>
</reference>
<sequence>MHSARINTPKPGKSFHSKPYIFFVGKEREQFYAHKTMLTASSVVFRALLDGPMKESCDGIVHLPEVEPEDFNQLLKFFYRDGYDEAEPEVILAEPSHQSAPVPVIDLTRIEDDDYVPETPIELSCPHDIPKCLPYSVSEVSKQWEKRKPDHVNSEQYGSQHPHSPQHTQCQYSCSRSILDCEHNSQYLRMLPFLSLATGLEKCGDKHWKPQKNRHSYESFRPVFLRHARLYILADIYDVQELRELAQYRLYRTLAEYSVYIDRVSDLLALSHELYANTAMDDPIRRMIVYYFLCFSHCPDLRNCAEYDKALRSNNDFAADLAIAMML</sequence>